<dbReference type="RefSeq" id="WP_283833232.1">
    <property type="nucleotide sequence ID" value="NZ_JASJEU010000030.1"/>
</dbReference>
<evidence type="ECO:0000259" key="2">
    <source>
        <dbReference type="PROSITE" id="PS50994"/>
    </source>
</evidence>
<dbReference type="PANTHER" id="PTHR46889:SF4">
    <property type="entry name" value="TRANSPOSASE INSO FOR INSERTION SEQUENCE ELEMENT IS911B-RELATED"/>
    <property type="match status" value="1"/>
</dbReference>
<dbReference type="PANTHER" id="PTHR46889">
    <property type="entry name" value="TRANSPOSASE INSF FOR INSERTION SEQUENCE IS3B-RELATED"/>
    <property type="match status" value="1"/>
</dbReference>
<proteinExistence type="predicted"/>
<dbReference type="InterPro" id="IPR048020">
    <property type="entry name" value="Transpos_IS3"/>
</dbReference>
<dbReference type="Pfam" id="PF13276">
    <property type="entry name" value="HTH_21"/>
    <property type="match status" value="1"/>
</dbReference>
<reference evidence="3 4" key="1">
    <citation type="submission" date="2023-05" db="EMBL/GenBank/DDBJ databases">
        <title>Gordonibacter KGMB12511T sp. nov., isolated from faeces of healthy Korean.</title>
        <authorList>
            <person name="Kim H.S."/>
            <person name="Kim J.-S."/>
            <person name="Suh M.K."/>
            <person name="Eom M.K."/>
            <person name="Do H.E."/>
            <person name="Lee J.-S."/>
        </authorList>
    </citation>
    <scope>NUCLEOTIDE SEQUENCE [LARGE SCALE GENOMIC DNA]</scope>
    <source>
        <strain evidence="3 4">KGMB12511</strain>
    </source>
</reference>
<dbReference type="InterPro" id="IPR050900">
    <property type="entry name" value="Transposase_IS3/IS150/IS904"/>
</dbReference>
<protein>
    <submittedName>
        <fullName evidence="3">IS3 family transposase</fullName>
    </submittedName>
</protein>
<comment type="function">
    <text evidence="1">Involved in the transposition of the insertion sequence.</text>
</comment>
<comment type="caution">
    <text evidence="3">The sequence shown here is derived from an EMBL/GenBank/DDBJ whole genome shotgun (WGS) entry which is preliminary data.</text>
</comment>
<dbReference type="Pfam" id="PF00665">
    <property type="entry name" value="rve"/>
    <property type="match status" value="1"/>
</dbReference>
<dbReference type="InterPro" id="IPR009057">
    <property type="entry name" value="Homeodomain-like_sf"/>
</dbReference>
<name>A0ABT7DQS9_9ACTN</name>
<dbReference type="InterPro" id="IPR025948">
    <property type="entry name" value="HTH-like_dom"/>
</dbReference>
<evidence type="ECO:0000313" key="4">
    <source>
        <dbReference type="Proteomes" id="UP001232750"/>
    </source>
</evidence>
<dbReference type="Proteomes" id="UP001232750">
    <property type="component" value="Unassembled WGS sequence"/>
</dbReference>
<accession>A0ABT7DQS9</accession>
<evidence type="ECO:0000256" key="1">
    <source>
        <dbReference type="ARBA" id="ARBA00002286"/>
    </source>
</evidence>
<dbReference type="InterPro" id="IPR012337">
    <property type="entry name" value="RNaseH-like_sf"/>
</dbReference>
<gene>
    <name evidence="3" type="ORF">QNJ86_13815</name>
</gene>
<dbReference type="PROSITE" id="PS50994">
    <property type="entry name" value="INTEGRASE"/>
    <property type="match status" value="1"/>
</dbReference>
<keyword evidence="4" id="KW-1185">Reference proteome</keyword>
<organism evidence="3 4">
    <name type="scientific">Gordonibacter faecis</name>
    <dbReference type="NCBI Taxonomy" id="3047475"/>
    <lineage>
        <taxon>Bacteria</taxon>
        <taxon>Bacillati</taxon>
        <taxon>Actinomycetota</taxon>
        <taxon>Coriobacteriia</taxon>
        <taxon>Eggerthellales</taxon>
        <taxon>Eggerthellaceae</taxon>
        <taxon>Gordonibacter</taxon>
    </lineage>
</organism>
<dbReference type="SUPFAM" id="SSF53098">
    <property type="entry name" value="Ribonuclease H-like"/>
    <property type="match status" value="1"/>
</dbReference>
<dbReference type="SUPFAM" id="SSF46689">
    <property type="entry name" value="Homeodomain-like"/>
    <property type="match status" value="1"/>
</dbReference>
<sequence length="486" mass="54434">MYSEREKVRYVEMMWAEGLTPCAAGRKWGLPARATLRQWEKLAEAGKLPAEMPKSHVAIKHAKHTRYPNKIKDEAVRLYRAGEKPAHIARRLGILKSSIIPGWSRKALKDATMSKTDTKSASTKTDKVGTKVKAMRKSAEEKPSEETEALKAQLNEALLEVAAYKELMRDPKVANPASLSKRQLVGLGEKLRRDYGYSLVQILTFLGISKSTYLYHRAHLNNAYAKKDAFELDVAVASVFIESGATYGYRRIAAALSAKGIRAPERKVRVSMARQGLIAHCSRAEKKWSSYAGEVSDAPNNLLLDKHMRHRFVTEVPNALWLTDITEMRGRDGKIYLSVIVDCFDGKVAAWKVSTSPNAELANSTLLDAVAHLQPGQHPIIHSDRGGHYRWPGWIRICNEAGLVRSMSRKGHSPDNAACEGFFGRAKVELFHSLVRAGATVAELLKAIERYMTWYNQNRLKTFKRNGKKISCETIAGRRRRLGLVA</sequence>
<dbReference type="Pfam" id="PF13333">
    <property type="entry name" value="rve_2"/>
    <property type="match status" value="1"/>
</dbReference>
<dbReference type="NCBIfam" id="NF033516">
    <property type="entry name" value="transpos_IS3"/>
    <property type="match status" value="1"/>
</dbReference>
<dbReference type="EMBL" id="JASJEU010000030">
    <property type="protein sequence ID" value="MDJ1651883.1"/>
    <property type="molecule type" value="Genomic_DNA"/>
</dbReference>
<dbReference type="Gene3D" id="3.30.420.10">
    <property type="entry name" value="Ribonuclease H-like superfamily/Ribonuclease H"/>
    <property type="match status" value="1"/>
</dbReference>
<dbReference type="InterPro" id="IPR036397">
    <property type="entry name" value="RNaseH_sf"/>
</dbReference>
<feature type="domain" description="Integrase catalytic" evidence="2">
    <location>
        <begin position="313"/>
        <end position="479"/>
    </location>
</feature>
<evidence type="ECO:0000313" key="3">
    <source>
        <dbReference type="EMBL" id="MDJ1651883.1"/>
    </source>
</evidence>
<dbReference type="InterPro" id="IPR001584">
    <property type="entry name" value="Integrase_cat-core"/>
</dbReference>